<dbReference type="InterPro" id="IPR015413">
    <property type="entry name" value="Methionyl/Leucyl_tRNA_Synth"/>
</dbReference>
<dbReference type="InterPro" id="IPR009080">
    <property type="entry name" value="tRNAsynth_Ia_anticodon-bd"/>
</dbReference>
<dbReference type="Proteomes" id="UP000326936">
    <property type="component" value="Chromosome"/>
</dbReference>
<gene>
    <name evidence="12" type="primary">metG2</name>
    <name evidence="12" type="ORF">FIV01_05070</name>
</gene>
<dbReference type="PRINTS" id="PR01041">
    <property type="entry name" value="TRNASYNTHMET"/>
</dbReference>
<evidence type="ECO:0000256" key="1">
    <source>
        <dbReference type="ARBA" id="ARBA00003314"/>
    </source>
</evidence>
<feature type="domain" description="Methionyl/Leucyl tRNA synthetase" evidence="11">
    <location>
        <begin position="158"/>
        <end position="373"/>
    </location>
</feature>
<dbReference type="AlphaFoldDB" id="A0A5P9CIC1"/>
<dbReference type="InterPro" id="IPR014758">
    <property type="entry name" value="Met-tRNA_synth"/>
</dbReference>
<dbReference type="PANTHER" id="PTHR43326:SF1">
    <property type="entry name" value="METHIONINE--TRNA LIGASE, MITOCHONDRIAL"/>
    <property type="match status" value="1"/>
</dbReference>
<evidence type="ECO:0000256" key="10">
    <source>
        <dbReference type="RuleBase" id="RU363039"/>
    </source>
</evidence>
<protein>
    <recommendedName>
        <fullName evidence="3">Methionine--tRNA ligase</fullName>
        <ecNumber evidence="2">6.1.1.10</ecNumber>
    </recommendedName>
    <alternativeName>
        <fullName evidence="9">Methionyl-tRNA synthetase</fullName>
    </alternativeName>
</protein>
<organism evidence="12 13">
    <name type="scientific">Vibrio aquimaris</name>
    <dbReference type="NCBI Taxonomy" id="2587862"/>
    <lineage>
        <taxon>Bacteria</taxon>
        <taxon>Pseudomonadati</taxon>
        <taxon>Pseudomonadota</taxon>
        <taxon>Gammaproteobacteria</taxon>
        <taxon>Vibrionales</taxon>
        <taxon>Vibrionaceae</taxon>
        <taxon>Vibrio</taxon>
    </lineage>
</organism>
<dbReference type="EC" id="6.1.1.10" evidence="2"/>
<comment type="similarity">
    <text evidence="10">Belongs to the class-I aminoacyl-tRNA synthetase family.</text>
</comment>
<dbReference type="RefSeq" id="WP_152430019.1">
    <property type="nucleotide sequence ID" value="NZ_CBCSDK010000023.1"/>
</dbReference>
<keyword evidence="5 10" id="KW-0547">Nucleotide-binding</keyword>
<dbReference type="Gene3D" id="3.40.50.620">
    <property type="entry name" value="HUPs"/>
    <property type="match status" value="1"/>
</dbReference>
<evidence type="ECO:0000256" key="8">
    <source>
        <dbReference type="ARBA" id="ARBA00023146"/>
    </source>
</evidence>
<dbReference type="Gene3D" id="1.10.730.10">
    <property type="entry name" value="Isoleucyl-tRNA Synthetase, Domain 1"/>
    <property type="match status" value="1"/>
</dbReference>
<dbReference type="Gene3D" id="2.170.220.10">
    <property type="match status" value="1"/>
</dbReference>
<dbReference type="GO" id="GO:0006431">
    <property type="term" value="P:methionyl-tRNA aminoacylation"/>
    <property type="evidence" value="ECO:0007669"/>
    <property type="project" value="InterPro"/>
</dbReference>
<evidence type="ECO:0000259" key="11">
    <source>
        <dbReference type="Pfam" id="PF09334"/>
    </source>
</evidence>
<reference evidence="12 13" key="1">
    <citation type="submission" date="2019-10" db="EMBL/GenBank/DDBJ databases">
        <title>Complete genome sequence of Vibrio sp. strain THAF100, isolated from non-filtered water from the water column of tank 6 of a marine aquarium containing stony-coral fragments. Water maintained at 26 degree C.</title>
        <authorList>
            <person name="Ruckert C."/>
            <person name="Franco A."/>
            <person name="Kalinowski J."/>
            <person name="Glaeser S."/>
        </authorList>
    </citation>
    <scope>NUCLEOTIDE SEQUENCE [LARGE SCALE GENOMIC DNA]</scope>
    <source>
        <strain evidence="12 13">THAF100</strain>
    </source>
</reference>
<comment type="function">
    <text evidence="1">Is required not only for elongation of protein synthesis but also for the initiation of all mRNA translation through initiator tRNA(fMet) aminoacylation.</text>
</comment>
<dbReference type="GO" id="GO:0005524">
    <property type="term" value="F:ATP binding"/>
    <property type="evidence" value="ECO:0007669"/>
    <property type="project" value="UniProtKB-KW"/>
</dbReference>
<dbReference type="SUPFAM" id="SSF52374">
    <property type="entry name" value="Nucleotidylyl transferase"/>
    <property type="match status" value="1"/>
</dbReference>
<dbReference type="InterPro" id="IPR023457">
    <property type="entry name" value="Met-tRNA_synth_2"/>
</dbReference>
<evidence type="ECO:0000256" key="5">
    <source>
        <dbReference type="ARBA" id="ARBA00022741"/>
    </source>
</evidence>
<dbReference type="EMBL" id="CP045350">
    <property type="protein sequence ID" value="QFT25791.1"/>
    <property type="molecule type" value="Genomic_DNA"/>
</dbReference>
<dbReference type="NCBIfam" id="TIGR00398">
    <property type="entry name" value="metG"/>
    <property type="match status" value="1"/>
</dbReference>
<keyword evidence="4 10" id="KW-0436">Ligase</keyword>
<name>A0A5P9CIC1_9VIBR</name>
<evidence type="ECO:0000313" key="13">
    <source>
        <dbReference type="Proteomes" id="UP000326936"/>
    </source>
</evidence>
<keyword evidence="8 10" id="KW-0030">Aminoacyl-tRNA synthetase</keyword>
<evidence type="ECO:0000256" key="7">
    <source>
        <dbReference type="ARBA" id="ARBA00022917"/>
    </source>
</evidence>
<evidence type="ECO:0000313" key="12">
    <source>
        <dbReference type="EMBL" id="QFT25791.1"/>
    </source>
</evidence>
<evidence type="ECO:0000256" key="3">
    <source>
        <dbReference type="ARBA" id="ARBA00018753"/>
    </source>
</evidence>
<accession>A0A5P9CIC1</accession>
<dbReference type="SUPFAM" id="SSF47323">
    <property type="entry name" value="Anticodon-binding domain of a subclass of class I aminoacyl-tRNA synthetases"/>
    <property type="match status" value="1"/>
</dbReference>
<dbReference type="Pfam" id="PF09334">
    <property type="entry name" value="tRNA-synt_1g"/>
    <property type="match status" value="1"/>
</dbReference>
<evidence type="ECO:0000256" key="2">
    <source>
        <dbReference type="ARBA" id="ARBA00012838"/>
    </source>
</evidence>
<evidence type="ECO:0000256" key="9">
    <source>
        <dbReference type="ARBA" id="ARBA00030904"/>
    </source>
</evidence>
<dbReference type="GO" id="GO:0004825">
    <property type="term" value="F:methionine-tRNA ligase activity"/>
    <property type="evidence" value="ECO:0007669"/>
    <property type="project" value="UniProtKB-EC"/>
</dbReference>
<dbReference type="InterPro" id="IPR033911">
    <property type="entry name" value="MetRS_core"/>
</dbReference>
<sequence>MNTNNSFNLNLSKSSKTEFITTPIFYANGEPHLGHAYTGIIADIFCRYERLAQIDIGCKLITGTDEHGQKIASAAQSNNLPAQDFVDTLSQSFQDLWPKLAIEQDAFIRTTDRQHKLNIQRIWQQLEQQGDIYLGHYSGHYCIACEQFYPEKSLLDGACCPVHKREVIFSQEETYLFRLEKYREALIEYYQSNDNCIEPSHYQQSLIEQLKSSPLDDLSVSRINNKWGIQVPNNQGHTVYVWIDALFSYLSAIQNCGGNTHSLAHTQHVIGKDILLFHAVYWPAFLLALDIKLPQKLIVHGWWTIGGEKVSKSNPHTTVNPSLFSERLTCDGLRYALLRHKPLHRDGNLVLDEFAQTINADLLNNLANLVKRNHTLITKNFAGEIKLAEISQLDKGNLACINKVIPVLENIINAYQTRDLHRVAKEVNWILTELNGFFHQRAPWLVNKEQPEAKAKQTCLVVSNLVRELVWLLSPITPTLCQTIIEEKGTPSSSLFEHQALILKDAVALCAKSHWQKI</sequence>
<dbReference type="CDD" id="cd00814">
    <property type="entry name" value="MetRS_core"/>
    <property type="match status" value="1"/>
</dbReference>
<evidence type="ECO:0000256" key="6">
    <source>
        <dbReference type="ARBA" id="ARBA00022840"/>
    </source>
</evidence>
<keyword evidence="6 10" id="KW-0067">ATP-binding</keyword>
<dbReference type="OrthoDB" id="9810191at2"/>
<dbReference type="FunFam" id="2.170.220.10:FF:000002">
    <property type="entry name" value="Methionine--tRNA ligase"/>
    <property type="match status" value="1"/>
</dbReference>
<proteinExistence type="inferred from homology"/>
<dbReference type="PANTHER" id="PTHR43326">
    <property type="entry name" value="METHIONYL-TRNA SYNTHETASE"/>
    <property type="match status" value="1"/>
</dbReference>
<keyword evidence="13" id="KW-1185">Reference proteome</keyword>
<dbReference type="InterPro" id="IPR014729">
    <property type="entry name" value="Rossmann-like_a/b/a_fold"/>
</dbReference>
<keyword evidence="7 10" id="KW-0648">Protein biosynthesis</keyword>
<evidence type="ECO:0000256" key="4">
    <source>
        <dbReference type="ARBA" id="ARBA00022598"/>
    </source>
</evidence>
<dbReference type="KEGG" id="vaq:FIV01_05070"/>